<dbReference type="Proteomes" id="UP000215902">
    <property type="component" value="Unassembled WGS sequence"/>
</dbReference>
<dbReference type="InterPro" id="IPR039776">
    <property type="entry name" value="Pds5"/>
</dbReference>
<feature type="compositionally biased region" description="Low complexity" evidence="6">
    <location>
        <begin position="1424"/>
        <end position="1436"/>
    </location>
</feature>
<comment type="subcellular location">
    <subcellularLocation>
        <location evidence="1">Nucleus</location>
    </subcellularLocation>
</comment>
<feature type="compositionally biased region" description="Low complexity" evidence="6">
    <location>
        <begin position="1375"/>
        <end position="1396"/>
    </location>
</feature>
<evidence type="ECO:0000256" key="4">
    <source>
        <dbReference type="ARBA" id="ARBA00023242"/>
    </source>
</evidence>
<evidence type="ECO:0000256" key="6">
    <source>
        <dbReference type="SAM" id="MobiDB-lite"/>
    </source>
</evidence>
<feature type="compositionally biased region" description="Pro residues" evidence="6">
    <location>
        <begin position="1397"/>
        <end position="1409"/>
    </location>
</feature>
<feature type="region of interest" description="Disordered" evidence="6">
    <location>
        <begin position="863"/>
        <end position="886"/>
    </location>
</feature>
<keyword evidence="4" id="KW-0539">Nucleus</keyword>
<dbReference type="GO" id="GO:0006281">
    <property type="term" value="P:DNA repair"/>
    <property type="evidence" value="ECO:0007669"/>
    <property type="project" value="TreeGrafter"/>
</dbReference>
<keyword evidence="3" id="KW-0498">Mitosis</keyword>
<feature type="compositionally biased region" description="Low complexity" evidence="6">
    <location>
        <begin position="1443"/>
        <end position="1456"/>
    </location>
</feature>
<evidence type="ECO:0000313" key="7">
    <source>
        <dbReference type="EMBL" id="PAA75844.1"/>
    </source>
</evidence>
<comment type="caution">
    <text evidence="7">The sequence shown here is derived from an EMBL/GenBank/DDBJ whole genome shotgun (WGS) entry which is preliminary data.</text>
</comment>
<evidence type="ECO:0000256" key="5">
    <source>
        <dbReference type="ARBA" id="ARBA00023306"/>
    </source>
</evidence>
<gene>
    <name evidence="7" type="ORF">BOX15_Mlig018350g1</name>
</gene>
<feature type="compositionally biased region" description="Low complexity" evidence="6">
    <location>
        <begin position="1473"/>
        <end position="1484"/>
    </location>
</feature>
<proteinExistence type="predicted"/>
<keyword evidence="2" id="KW-0132">Cell division</keyword>
<dbReference type="PANTHER" id="PTHR12663:SF0">
    <property type="entry name" value="PRECOCIOUS DISSOCIATION OF SISTERS 5, ISOFORM A"/>
    <property type="match status" value="1"/>
</dbReference>
<dbReference type="OrthoDB" id="200660at2759"/>
<dbReference type="GO" id="GO:0007064">
    <property type="term" value="P:mitotic sister chromatid cohesion"/>
    <property type="evidence" value="ECO:0007669"/>
    <property type="project" value="InterPro"/>
</dbReference>
<reference evidence="7 8" key="1">
    <citation type="submission" date="2017-06" db="EMBL/GenBank/DDBJ databases">
        <title>A platform for efficient transgenesis in Macrostomum lignano, a flatworm model organism for stem cell research.</title>
        <authorList>
            <person name="Berezikov E."/>
        </authorList>
    </citation>
    <scope>NUCLEOTIDE SEQUENCE [LARGE SCALE GENOMIC DNA]</scope>
    <source>
        <strain evidence="7">DV1</strain>
        <tissue evidence="7">Whole organism</tissue>
    </source>
</reference>
<evidence type="ECO:0000256" key="2">
    <source>
        <dbReference type="ARBA" id="ARBA00022618"/>
    </source>
</evidence>
<dbReference type="Gene3D" id="1.25.10.10">
    <property type="entry name" value="Leucine-rich Repeat Variant"/>
    <property type="match status" value="1"/>
</dbReference>
<feature type="compositionally biased region" description="Low complexity" evidence="6">
    <location>
        <begin position="1263"/>
        <end position="1278"/>
    </location>
</feature>
<dbReference type="InterPro" id="IPR011989">
    <property type="entry name" value="ARM-like"/>
</dbReference>
<accession>A0A267FRJ6</accession>
<feature type="compositionally biased region" description="Polar residues" evidence="6">
    <location>
        <begin position="1279"/>
        <end position="1300"/>
    </location>
</feature>
<sequence>CCIYLAVLINSSNTAMSSCSILYPPGCKEIHESLKPDELKKRLKELWGALTMLVSLDKQGNNNNDFQGLSLHLAASHFLNHPDKDIRLLVGCCLIELFKIYCPSNPFVSLCDEDQLIVTVVVFLFKTASRMQQIQSKEDVAYQNLSYFCQSLIQTDFISVCHTNPDGKRACFEFFRFLFTIVRTVDIWSWEDTPDDCVRYLLDAAVKVVDEEMELLGSDTVKYVLEFIIQPKKMQEPRCYQLASRLLRETVKHLDQMIHQMLQDMLVLSSEDSDEQPQLKSQQSGIRDELVFSLIYELHKIDHVFVSPVLPMLELKLLSNHERERKRACRLMAKLFSETTGNLVQLQPDLWKAFIGRFVDVSLEVRRICVASVPQLLRTNPDLRDTLVALLRGRSIDAHVDIRDCVIGQVVELAKQELESLPEDYLSILIDRSRDKDQGVRRAALTSLASIYKTYIMNADLIKSGNKTVWSRLSQCVNAIMHMYFQESNWDRIAVERHFKASLVPYSLGSKDRMRALLRCFCSFSNPSTKALVEMLKTQYHVTQLTSAILEIISAEPDKLSPESESVIMAKLRSLSIYFQHAERANEYLRKFFNFLHREKPMRQLLTKILSKDCPCDKAAELLRSLLASHDQALHIGKKAKETENAINYRITVKTLLERVGPVLFDRESVTSLVNLLISGREDPANILPGEACEVTQHKGLLLLNMLSFYLRHTVDLDDTFDYVVECLGDESMEMDTAEVCLRLLLNLTPLFTEDRQEAIDAVVPRLRRICDVAKTSASCSSLAKVAAKCLTALQATDLAPQIAGELDSLVADAVKISSGSELCVPRLDALGQILKQSALKYQSKVANLVAKRLPEFVRQAPSSSAGGAAAAGSRSKSTAASSARDLSRWSPTESLSHLAQVKLASIRCLCHYLIGLASASAASSSAAADCTSDTAQSIVDLFHQIILYDGNPSSSSSSGKGAKLEAGEMAQMRVCAAKALLRVCKRQALVPLLDCERFQTLALTVCDPCKEVRHAVLGKLHRGLVKFKLPLQFMAMFAYVPEAAEDKELLQTARTYYSRCVAARREYLASKQSVIANDRVTFFAVLPDYTLPYAVHLLANDPEFESPKDAKQLARLKSGLRFLLEPLIAKGENFGFLRRMLETMRLARDAQRPDDELANKKLHAVCDLALGLIVTKSTNFSISNYPIEPQLPKRLFLLPANREATVAAEFASLPAGVQFSPPKNPAAIQQGLIPKDRVRLGKRAAAAAAAANAANLSNISTMAKSPPSAPAAKSTPAVQVSLSANRSTSPTSTKPLSQQSKRDEQQPSTVAKNPPAKSPIKSPLKSATTSTESPVASATSAATKKKQAQQRGAAASQNGRSAAVQAGKIKKAAATKTATKTRPSATKTITKSSSPSPTPSPSPSPSPSPVGRRRGAKSRPISKAAASKAVAPKAANTKAVPSKTAASKAATSKATVISRKRRAVAMVSPTDESSAASQEASSPAPSPSPKKRRRGLAVAVASPSTLSTTPTPGSGSGSGVSSGRLSRAAKSRSIEALSRRN</sequence>
<dbReference type="STRING" id="282301.A0A267FRJ6"/>
<keyword evidence="8" id="KW-1185">Reference proteome</keyword>
<evidence type="ECO:0000256" key="1">
    <source>
        <dbReference type="ARBA" id="ARBA00004123"/>
    </source>
</evidence>
<name>A0A267FRJ6_9PLAT</name>
<dbReference type="GO" id="GO:0000785">
    <property type="term" value="C:chromatin"/>
    <property type="evidence" value="ECO:0007669"/>
    <property type="project" value="TreeGrafter"/>
</dbReference>
<keyword evidence="5" id="KW-0131">Cell cycle</keyword>
<dbReference type="SUPFAM" id="SSF48371">
    <property type="entry name" value="ARM repeat"/>
    <property type="match status" value="1"/>
</dbReference>
<dbReference type="InterPro" id="IPR016024">
    <property type="entry name" value="ARM-type_fold"/>
</dbReference>
<evidence type="ECO:0000313" key="8">
    <source>
        <dbReference type="Proteomes" id="UP000215902"/>
    </source>
</evidence>
<feature type="compositionally biased region" description="Low complexity" evidence="6">
    <location>
        <begin position="1327"/>
        <end position="1343"/>
    </location>
</feature>
<feature type="compositionally biased region" description="Low complexity" evidence="6">
    <location>
        <begin position="863"/>
        <end position="884"/>
    </location>
</feature>
<dbReference type="EMBL" id="NIVC01000860">
    <property type="protein sequence ID" value="PAA75844.1"/>
    <property type="molecule type" value="Genomic_DNA"/>
</dbReference>
<organism evidence="7 8">
    <name type="scientific">Macrostomum lignano</name>
    <dbReference type="NCBI Taxonomy" id="282301"/>
    <lineage>
        <taxon>Eukaryota</taxon>
        <taxon>Metazoa</taxon>
        <taxon>Spiralia</taxon>
        <taxon>Lophotrochozoa</taxon>
        <taxon>Platyhelminthes</taxon>
        <taxon>Rhabditophora</taxon>
        <taxon>Macrostomorpha</taxon>
        <taxon>Macrostomida</taxon>
        <taxon>Macrostomidae</taxon>
        <taxon>Macrostomum</taxon>
    </lineage>
</organism>
<feature type="non-terminal residue" evidence="7">
    <location>
        <position position="1"/>
    </location>
</feature>
<feature type="region of interest" description="Disordered" evidence="6">
    <location>
        <begin position="1263"/>
        <end position="1542"/>
    </location>
</feature>
<dbReference type="GO" id="GO:0051301">
    <property type="term" value="P:cell division"/>
    <property type="evidence" value="ECO:0007669"/>
    <property type="project" value="UniProtKB-KW"/>
</dbReference>
<evidence type="ECO:0000256" key="3">
    <source>
        <dbReference type="ARBA" id="ARBA00022776"/>
    </source>
</evidence>
<protein>
    <submittedName>
        <fullName evidence="7">Uncharacterized protein</fullName>
    </submittedName>
</protein>
<dbReference type="GO" id="GO:0005634">
    <property type="term" value="C:nucleus"/>
    <property type="evidence" value="ECO:0007669"/>
    <property type="project" value="UniProtKB-SubCell"/>
</dbReference>
<dbReference type="Pfam" id="PF20168">
    <property type="entry name" value="PDS5"/>
    <property type="match status" value="1"/>
</dbReference>
<feature type="compositionally biased region" description="Low complexity" evidence="6">
    <location>
        <begin position="1497"/>
        <end position="1514"/>
    </location>
</feature>
<dbReference type="PANTHER" id="PTHR12663">
    <property type="entry name" value="ANDROGEN INDUCED INHIBITOR OF PROLIFERATION AS3 / PDS5-RELATED"/>
    <property type="match status" value="1"/>
</dbReference>